<comment type="caution">
    <text evidence="4">The sequence shown here is derived from an EMBL/GenBank/DDBJ whole genome shotgun (WGS) entry which is preliminary data.</text>
</comment>
<keyword evidence="1" id="KW-0808">Transferase</keyword>
<proteinExistence type="predicted"/>
<reference evidence="5" key="1">
    <citation type="journal article" date="2019" name="Int. J. Syst. Evol. Microbiol.">
        <title>The Global Catalogue of Microorganisms (GCM) 10K type strain sequencing project: providing services to taxonomists for standard genome sequencing and annotation.</title>
        <authorList>
            <consortium name="The Broad Institute Genomics Platform"/>
            <consortium name="The Broad Institute Genome Sequencing Center for Infectious Disease"/>
            <person name="Wu L."/>
            <person name="Ma J."/>
        </authorList>
    </citation>
    <scope>NUCLEOTIDE SEQUENCE [LARGE SCALE GENOMIC DNA]</scope>
    <source>
        <strain evidence="5">KCTC 33676</strain>
    </source>
</reference>
<dbReference type="CDD" id="cd06551">
    <property type="entry name" value="LPLAT"/>
    <property type="match status" value="1"/>
</dbReference>
<sequence>MLTANKQKWFERLFDLYMKHSLLKRHFHRLEVKGDFYDDGIGEPDGNVSATVSPPSAMQRDTSKGTLYMMNHSSWWDGLIVYYAARLASSRSHYMMMEEEQLRKYAFFRKLGAFSINKSNPKSMMASLRYSQELLEQGASVWLFPQGDIYHQEARPLTFFSGAAYLAKQVTEAPVVPVTLYYSLTMHQKNEASLWLGDALPADWKQLDRREWTKRMEVHMEKQLDAHRSLVIAHARADSRPGFYPLFGKRPVTGRQATAKHKAGG</sequence>
<evidence type="ECO:0000313" key="5">
    <source>
        <dbReference type="Proteomes" id="UP001597497"/>
    </source>
</evidence>
<gene>
    <name evidence="4" type="ORF">ACFSUC_01990</name>
</gene>
<evidence type="ECO:0000256" key="1">
    <source>
        <dbReference type="ARBA" id="ARBA00022679"/>
    </source>
</evidence>
<dbReference type="PANTHER" id="PTHR10434:SF11">
    <property type="entry name" value="1-ACYL-SN-GLYCEROL-3-PHOSPHATE ACYLTRANSFERASE"/>
    <property type="match status" value="1"/>
</dbReference>
<dbReference type="PANTHER" id="PTHR10434">
    <property type="entry name" value="1-ACYL-SN-GLYCEROL-3-PHOSPHATE ACYLTRANSFERASE"/>
    <property type="match status" value="1"/>
</dbReference>
<accession>A0ABW5R5Q2</accession>
<dbReference type="GO" id="GO:0016746">
    <property type="term" value="F:acyltransferase activity"/>
    <property type="evidence" value="ECO:0007669"/>
    <property type="project" value="UniProtKB-KW"/>
</dbReference>
<protein>
    <submittedName>
        <fullName evidence="4">Lysophospholipid acyltransferase family protein</fullName>
    </submittedName>
</protein>
<dbReference type="Pfam" id="PF01553">
    <property type="entry name" value="Acyltransferase"/>
    <property type="match status" value="1"/>
</dbReference>
<dbReference type="EMBL" id="JBHUMM010000002">
    <property type="protein sequence ID" value="MFD2670375.1"/>
    <property type="molecule type" value="Genomic_DNA"/>
</dbReference>
<evidence type="ECO:0000313" key="4">
    <source>
        <dbReference type="EMBL" id="MFD2670375.1"/>
    </source>
</evidence>
<keyword evidence="2 4" id="KW-0012">Acyltransferase</keyword>
<feature type="domain" description="Phospholipid/glycerol acyltransferase" evidence="3">
    <location>
        <begin position="66"/>
        <end position="183"/>
    </location>
</feature>
<dbReference type="SUPFAM" id="SSF69593">
    <property type="entry name" value="Glycerol-3-phosphate (1)-acyltransferase"/>
    <property type="match status" value="1"/>
</dbReference>
<evidence type="ECO:0000259" key="3">
    <source>
        <dbReference type="SMART" id="SM00563"/>
    </source>
</evidence>
<dbReference type="Proteomes" id="UP001597497">
    <property type="component" value="Unassembled WGS sequence"/>
</dbReference>
<evidence type="ECO:0000256" key="2">
    <source>
        <dbReference type="ARBA" id="ARBA00023315"/>
    </source>
</evidence>
<name>A0ABW5R5Q2_9BACL</name>
<organism evidence="4 5">
    <name type="scientific">Marinicrinis sediminis</name>
    <dbReference type="NCBI Taxonomy" id="1652465"/>
    <lineage>
        <taxon>Bacteria</taxon>
        <taxon>Bacillati</taxon>
        <taxon>Bacillota</taxon>
        <taxon>Bacilli</taxon>
        <taxon>Bacillales</taxon>
        <taxon>Paenibacillaceae</taxon>
    </lineage>
</organism>
<keyword evidence="5" id="KW-1185">Reference proteome</keyword>
<dbReference type="InterPro" id="IPR002123">
    <property type="entry name" value="Plipid/glycerol_acylTrfase"/>
</dbReference>
<dbReference type="RefSeq" id="WP_379927756.1">
    <property type="nucleotide sequence ID" value="NZ_JBHUMM010000002.1"/>
</dbReference>
<dbReference type="SMART" id="SM00563">
    <property type="entry name" value="PlsC"/>
    <property type="match status" value="1"/>
</dbReference>